<dbReference type="AlphaFoldDB" id="A0A1M7YZ05"/>
<organism evidence="1 2">
    <name type="scientific">Vibrio quintilis</name>
    <dbReference type="NCBI Taxonomy" id="1117707"/>
    <lineage>
        <taxon>Bacteria</taxon>
        <taxon>Pseudomonadati</taxon>
        <taxon>Pseudomonadota</taxon>
        <taxon>Gammaproteobacteria</taxon>
        <taxon>Vibrionales</taxon>
        <taxon>Vibrionaceae</taxon>
        <taxon>Vibrio</taxon>
    </lineage>
</organism>
<evidence type="ECO:0000313" key="1">
    <source>
        <dbReference type="EMBL" id="SHO57782.1"/>
    </source>
</evidence>
<proteinExistence type="predicted"/>
<sequence>MLPQVIRGMSLFVGSGNDARGYAGVIEEVTPPKMTIKTEEFRAGGMDAPLEIDLGMNKLECSFTIANYDPTLFKAYGLVPGEMVTCTLKGAIEEDGTTVPVEMTMTGSWKEVDFGSWKSGQKVQLKVAIALKNYKLQINGEEQLFIDVQGMIRRVKGTDKLEATRKALKIS</sequence>
<dbReference type="InterPro" id="IPR006498">
    <property type="entry name" value="Tail_tube"/>
</dbReference>
<reference evidence="2" key="1">
    <citation type="submission" date="2016-12" db="EMBL/GenBank/DDBJ databases">
        <authorList>
            <person name="Rodrigo-Torres L."/>
            <person name="Arahal R.D."/>
            <person name="Lucena T."/>
        </authorList>
    </citation>
    <scope>NUCLEOTIDE SEQUENCE [LARGE SCALE GENOMIC DNA]</scope>
</reference>
<accession>A0A1M7YZ05</accession>
<dbReference type="RefSeq" id="WP_073585053.1">
    <property type="nucleotide sequence ID" value="NZ_AP024897.1"/>
</dbReference>
<keyword evidence="2" id="KW-1185">Reference proteome</keyword>
<dbReference type="Pfam" id="PF04985">
    <property type="entry name" value="Phage_tube"/>
    <property type="match status" value="1"/>
</dbReference>
<evidence type="ECO:0000313" key="2">
    <source>
        <dbReference type="Proteomes" id="UP000184600"/>
    </source>
</evidence>
<gene>
    <name evidence="1" type="ORF">VQ7734_03552</name>
</gene>
<dbReference type="Proteomes" id="UP000184600">
    <property type="component" value="Unassembled WGS sequence"/>
</dbReference>
<name>A0A1M7YZ05_9VIBR</name>
<dbReference type="EMBL" id="FRFG01000048">
    <property type="protein sequence ID" value="SHO57782.1"/>
    <property type="molecule type" value="Genomic_DNA"/>
</dbReference>
<dbReference type="STRING" id="1117707.VQ7734_03552"/>
<dbReference type="OrthoDB" id="3078668at2"/>
<protein>
    <submittedName>
        <fullName evidence="1">Phage tail tube protein FII</fullName>
    </submittedName>
</protein>
<dbReference type="NCBIfam" id="TIGR01611">
    <property type="entry name" value="tail_tube"/>
    <property type="match status" value="1"/>
</dbReference>